<dbReference type="Gene3D" id="1.10.8.10">
    <property type="entry name" value="DNA helicase RuvA subunit, C-terminal domain"/>
    <property type="match status" value="1"/>
</dbReference>
<sequence>MSRQVYFEHDSRGPSSSIYRPPSTMGRQRKFRDHPRGNPSGKSLLHNFDGDVEMIGAHNAAPDRRYNPYGPRQHNCRKKYKKPSGNKSKHNHSHQDRDVLSWYKIQIPHGKKSGKMFILKSLQSVCDSPLMPINFHFSGNFAEFYVNDHDVADQVKRANRKITTPDGFKLLINVGRCSIPVFSIDTESEESIKNCMSSRYDAISHTLNLSKFYNDPSLKALGLFVALNKPTVLSVVAKIIKEHIPEIEVLDLSDNRLYIIDSLTSLVPVCKQLKSLILRNNKLRSVSELNSLKGLEITDLILDGNPLCDDFKDKTTYISAVRDRFPKLINLDGHSLPAPIGFDLGPETFPVSKKSFLAADDVKDLVIQFLDQYYTIYDSGDRTKLLDAYHDQANFSLCLSKHSHKSCNGTLASYNLDNRNLLKVNDYGQRFKLLKQGKLSIVNALSELPQTMHDPTSFSVDIFHISPGLMSFSVVGVFKEVGADINNATLKTFSRTYVVVAQGQGFVITNETLFIAHASQDQQSKAFKVPAPTPSPSPAPSTEEKSANEKQLLVIELSKQTGMNLEFSTKCLEENDWDPQRAFAIFLKFQTEGKLPPEAFITM</sequence>
<dbReference type="InterPro" id="IPR035979">
    <property type="entry name" value="RBD_domain_sf"/>
</dbReference>
<dbReference type="GO" id="GO:0005635">
    <property type="term" value="C:nuclear envelope"/>
    <property type="evidence" value="ECO:0007669"/>
    <property type="project" value="UniProtKB-ARBA"/>
</dbReference>
<dbReference type="SUPFAM" id="SSF52058">
    <property type="entry name" value="L domain-like"/>
    <property type="match status" value="1"/>
</dbReference>
<dbReference type="Gene3D" id="3.10.450.50">
    <property type="match status" value="1"/>
</dbReference>
<dbReference type="Pfam" id="PF22602">
    <property type="entry name" value="NXF_NTF2"/>
    <property type="match status" value="1"/>
</dbReference>
<evidence type="ECO:0000256" key="8">
    <source>
        <dbReference type="ARBA" id="ARBA00023242"/>
    </source>
</evidence>
<keyword evidence="5" id="KW-0677">Repeat</keyword>
<keyword evidence="3" id="KW-0813">Transport</keyword>
<dbReference type="FunFam" id="3.10.450.50:FF:000004">
    <property type="entry name" value="Nuclear RNA export factor 1"/>
    <property type="match status" value="1"/>
</dbReference>
<feature type="region of interest" description="Disordered" evidence="9">
    <location>
        <begin position="525"/>
        <end position="547"/>
    </location>
</feature>
<evidence type="ECO:0000256" key="4">
    <source>
        <dbReference type="ARBA" id="ARBA00022614"/>
    </source>
</evidence>
<dbReference type="InterPro" id="IPR015245">
    <property type="entry name" value="Tap_RNA-bd"/>
</dbReference>
<evidence type="ECO:0000256" key="3">
    <source>
        <dbReference type="ARBA" id="ARBA00022448"/>
    </source>
</evidence>
<dbReference type="InterPro" id="IPR012677">
    <property type="entry name" value="Nucleotide-bd_a/b_plait_sf"/>
</dbReference>
<keyword evidence="8" id="KW-0539">Nucleus</keyword>
<dbReference type="InterPro" id="IPR005637">
    <property type="entry name" value="TAP_C_dom"/>
</dbReference>
<dbReference type="PROSITE" id="PS51450">
    <property type="entry name" value="LRR"/>
    <property type="match status" value="2"/>
</dbReference>
<dbReference type="Pfam" id="PF24048">
    <property type="entry name" value="LRR_NXF1-5"/>
    <property type="match status" value="1"/>
</dbReference>
<dbReference type="GO" id="GO:0016973">
    <property type="term" value="P:poly(A)+ mRNA export from nucleus"/>
    <property type="evidence" value="ECO:0007669"/>
    <property type="project" value="TreeGrafter"/>
</dbReference>
<feature type="domain" description="TAP-C" evidence="11">
    <location>
        <begin position="548"/>
        <end position="603"/>
    </location>
</feature>
<accession>A0A8X6VKP8</accession>
<dbReference type="PANTHER" id="PTHR10662:SF22">
    <property type="entry name" value="NUCLEAR RNA EXPORT FACTOR 1"/>
    <property type="match status" value="1"/>
</dbReference>
<gene>
    <name evidence="12" type="primary">NXF1</name>
    <name evidence="12" type="ORF">TNCV_1123761</name>
</gene>
<dbReference type="EMBL" id="BMAU01021301">
    <property type="protein sequence ID" value="GFY10854.1"/>
    <property type="molecule type" value="Genomic_DNA"/>
</dbReference>
<dbReference type="GO" id="GO:0005737">
    <property type="term" value="C:cytoplasm"/>
    <property type="evidence" value="ECO:0007669"/>
    <property type="project" value="InterPro"/>
</dbReference>
<dbReference type="PANTHER" id="PTHR10662">
    <property type="entry name" value="NUCLEAR RNA EXPORT FACTOR"/>
    <property type="match status" value="1"/>
</dbReference>
<dbReference type="SUPFAM" id="SSF54427">
    <property type="entry name" value="NTF2-like"/>
    <property type="match status" value="1"/>
</dbReference>
<keyword evidence="6" id="KW-0509">mRNA transport</keyword>
<evidence type="ECO:0000313" key="13">
    <source>
        <dbReference type="Proteomes" id="UP000887159"/>
    </source>
</evidence>
<reference evidence="12" key="1">
    <citation type="submission" date="2020-08" db="EMBL/GenBank/DDBJ databases">
        <title>Multicomponent nature underlies the extraordinary mechanical properties of spider dragline silk.</title>
        <authorList>
            <person name="Kono N."/>
            <person name="Nakamura H."/>
            <person name="Mori M."/>
            <person name="Yoshida Y."/>
            <person name="Ohtoshi R."/>
            <person name="Malay A.D."/>
            <person name="Moran D.A.P."/>
            <person name="Tomita M."/>
            <person name="Numata K."/>
            <person name="Arakawa K."/>
        </authorList>
    </citation>
    <scope>NUCLEOTIDE SEQUENCE</scope>
</reference>
<dbReference type="InterPro" id="IPR002075">
    <property type="entry name" value="NTF2_dom"/>
</dbReference>
<dbReference type="Proteomes" id="UP000887159">
    <property type="component" value="Unassembled WGS sequence"/>
</dbReference>
<evidence type="ECO:0000256" key="5">
    <source>
        <dbReference type="ARBA" id="ARBA00022737"/>
    </source>
</evidence>
<feature type="region of interest" description="Disordered" evidence="9">
    <location>
        <begin position="59"/>
        <end position="95"/>
    </location>
</feature>
<evidence type="ECO:0000256" key="7">
    <source>
        <dbReference type="ARBA" id="ARBA00022884"/>
    </source>
</evidence>
<evidence type="ECO:0000256" key="6">
    <source>
        <dbReference type="ARBA" id="ARBA00022816"/>
    </source>
</evidence>
<feature type="compositionally biased region" description="Basic residues" evidence="9">
    <location>
        <begin position="74"/>
        <end position="92"/>
    </location>
</feature>
<keyword evidence="13" id="KW-1185">Reference proteome</keyword>
<comment type="subcellular location">
    <subcellularLocation>
        <location evidence="1">Nucleus</location>
        <location evidence="1">Nucleoplasm</location>
    </subcellularLocation>
</comment>
<feature type="region of interest" description="Disordered" evidence="9">
    <location>
        <begin position="1"/>
        <end position="47"/>
    </location>
</feature>
<evidence type="ECO:0000259" key="11">
    <source>
        <dbReference type="PROSITE" id="PS51281"/>
    </source>
</evidence>
<dbReference type="Pfam" id="PF09162">
    <property type="entry name" value="Tap-RNA_bind"/>
    <property type="match status" value="1"/>
</dbReference>
<dbReference type="SUPFAM" id="SSF54928">
    <property type="entry name" value="RNA-binding domain, RBD"/>
    <property type="match status" value="1"/>
</dbReference>
<dbReference type="InterPro" id="IPR018222">
    <property type="entry name" value="Nuclear_transport_factor_2_euk"/>
</dbReference>
<comment type="similarity">
    <text evidence="2">Belongs to the NXF family.</text>
</comment>
<dbReference type="InterPro" id="IPR032710">
    <property type="entry name" value="NTF2-like_dom_sf"/>
</dbReference>
<dbReference type="InterPro" id="IPR001611">
    <property type="entry name" value="Leu-rich_rpt"/>
</dbReference>
<dbReference type="Gene3D" id="3.80.10.10">
    <property type="entry name" value="Ribonuclease Inhibitor"/>
    <property type="match status" value="1"/>
</dbReference>
<dbReference type="InterPro" id="IPR032675">
    <property type="entry name" value="LRR_dom_sf"/>
</dbReference>
<dbReference type="SMART" id="SM00804">
    <property type="entry name" value="TAP_C"/>
    <property type="match status" value="1"/>
</dbReference>
<dbReference type="GO" id="GO:0005654">
    <property type="term" value="C:nucleoplasm"/>
    <property type="evidence" value="ECO:0007669"/>
    <property type="project" value="UniProtKB-SubCell"/>
</dbReference>
<dbReference type="PROSITE" id="PS50177">
    <property type="entry name" value="NTF2_DOMAIN"/>
    <property type="match status" value="1"/>
</dbReference>
<dbReference type="SUPFAM" id="SSF46934">
    <property type="entry name" value="UBA-like"/>
    <property type="match status" value="1"/>
</dbReference>
<evidence type="ECO:0000256" key="1">
    <source>
        <dbReference type="ARBA" id="ARBA00004642"/>
    </source>
</evidence>
<organism evidence="12 13">
    <name type="scientific">Trichonephila clavipes</name>
    <name type="common">Golden silk orbweaver</name>
    <name type="synonym">Nephila clavipes</name>
    <dbReference type="NCBI Taxonomy" id="2585209"/>
    <lineage>
        <taxon>Eukaryota</taxon>
        <taxon>Metazoa</taxon>
        <taxon>Ecdysozoa</taxon>
        <taxon>Arthropoda</taxon>
        <taxon>Chelicerata</taxon>
        <taxon>Arachnida</taxon>
        <taxon>Araneae</taxon>
        <taxon>Araneomorphae</taxon>
        <taxon>Entelegynae</taxon>
        <taxon>Araneoidea</taxon>
        <taxon>Nephilidae</taxon>
        <taxon>Trichonephila</taxon>
    </lineage>
</organism>
<comment type="caution">
    <text evidence="12">The sequence shown here is derived from an EMBL/GenBank/DDBJ whole genome shotgun (WGS) entry which is preliminary data.</text>
</comment>
<feature type="compositionally biased region" description="Basic and acidic residues" evidence="9">
    <location>
        <begin position="1"/>
        <end position="12"/>
    </location>
</feature>
<evidence type="ECO:0000259" key="10">
    <source>
        <dbReference type="PROSITE" id="PS50177"/>
    </source>
</evidence>
<dbReference type="Gene3D" id="3.30.70.330">
    <property type="match status" value="1"/>
</dbReference>
<dbReference type="InterPro" id="IPR009060">
    <property type="entry name" value="UBA-like_sf"/>
</dbReference>
<protein>
    <submittedName>
        <fullName evidence="12">Nuclear RNA export factor 1</fullName>
    </submittedName>
</protein>
<dbReference type="GO" id="GO:0003723">
    <property type="term" value="F:RNA binding"/>
    <property type="evidence" value="ECO:0007669"/>
    <property type="project" value="UniProtKB-KW"/>
</dbReference>
<dbReference type="AlphaFoldDB" id="A0A8X6VKP8"/>
<dbReference type="InterPro" id="IPR057125">
    <property type="entry name" value="NXF1/2/3/5-like_LRR"/>
</dbReference>
<dbReference type="CDD" id="cd14342">
    <property type="entry name" value="UBA_TAP-C"/>
    <property type="match status" value="1"/>
</dbReference>
<dbReference type="InterPro" id="IPR030217">
    <property type="entry name" value="NXF_fam"/>
</dbReference>
<feature type="domain" description="NTF2" evidence="10">
    <location>
        <begin position="365"/>
        <end position="515"/>
    </location>
</feature>
<dbReference type="Pfam" id="PF03943">
    <property type="entry name" value="TAP_C"/>
    <property type="match status" value="1"/>
</dbReference>
<dbReference type="FunFam" id="1.10.8.10:FF:000018">
    <property type="entry name" value="Nuclear RNA export factor 1"/>
    <property type="match status" value="1"/>
</dbReference>
<evidence type="ECO:0000256" key="2">
    <source>
        <dbReference type="ARBA" id="ARBA00009285"/>
    </source>
</evidence>
<keyword evidence="4" id="KW-0433">Leucine-rich repeat</keyword>
<evidence type="ECO:0000313" key="12">
    <source>
        <dbReference type="EMBL" id="GFY10854.1"/>
    </source>
</evidence>
<dbReference type="PROSITE" id="PS51281">
    <property type="entry name" value="TAP_C"/>
    <property type="match status" value="1"/>
</dbReference>
<dbReference type="FunFam" id="3.80.10.10:FF:000384">
    <property type="entry name" value="Nuclear RNA export factor 1"/>
    <property type="match status" value="1"/>
</dbReference>
<name>A0A8X6VKP8_TRICX</name>
<keyword evidence="7" id="KW-0694">RNA-binding</keyword>
<evidence type="ECO:0000256" key="9">
    <source>
        <dbReference type="SAM" id="MobiDB-lite"/>
    </source>
</evidence>
<proteinExistence type="inferred from homology"/>